<dbReference type="Proteomes" id="UP000321922">
    <property type="component" value="Unassembled WGS sequence"/>
</dbReference>
<comment type="caution">
    <text evidence="2">The sequence shown here is derived from an EMBL/GenBank/DDBJ whole genome shotgun (WGS) entry which is preliminary data.</text>
</comment>
<feature type="coiled-coil region" evidence="1">
    <location>
        <begin position="274"/>
        <end position="354"/>
    </location>
</feature>
<gene>
    <name evidence="2" type="ORF">VSA01S_13140</name>
</gene>
<dbReference type="EMBL" id="BJXJ01000010">
    <property type="protein sequence ID" value="GEM75202.1"/>
    <property type="molecule type" value="Genomic_DNA"/>
</dbReference>
<evidence type="ECO:0000256" key="1">
    <source>
        <dbReference type="SAM" id="Coils"/>
    </source>
</evidence>
<evidence type="ECO:0000313" key="2">
    <source>
        <dbReference type="EMBL" id="GEM75202.1"/>
    </source>
</evidence>
<name>A0A511QFG3_9VIBR</name>
<proteinExistence type="predicted"/>
<dbReference type="Gene3D" id="2.60.120.1230">
    <property type="match status" value="1"/>
</dbReference>
<accession>A0A511QFG3</accession>
<keyword evidence="3" id="KW-1185">Reference proteome</keyword>
<protein>
    <submittedName>
        <fullName evidence="2">Uncharacterized protein</fullName>
    </submittedName>
</protein>
<evidence type="ECO:0000313" key="3">
    <source>
        <dbReference type="Proteomes" id="UP000321922"/>
    </source>
</evidence>
<organism evidence="2 3">
    <name type="scientific">Vibrio sagamiensis NBRC 104589</name>
    <dbReference type="NCBI Taxonomy" id="1219064"/>
    <lineage>
        <taxon>Bacteria</taxon>
        <taxon>Pseudomonadati</taxon>
        <taxon>Pseudomonadota</taxon>
        <taxon>Gammaproteobacteria</taxon>
        <taxon>Vibrionales</taxon>
        <taxon>Vibrionaceae</taxon>
        <taxon>Vibrio</taxon>
    </lineage>
</organism>
<keyword evidence="1" id="KW-0175">Coiled coil</keyword>
<reference evidence="2 3" key="1">
    <citation type="submission" date="2019-07" db="EMBL/GenBank/DDBJ databases">
        <title>Whole genome shotgun sequence of Vibrio sagamiensis NBRC 104589.</title>
        <authorList>
            <person name="Hosoyama A."/>
            <person name="Uohara A."/>
            <person name="Ohji S."/>
            <person name="Ichikawa N."/>
        </authorList>
    </citation>
    <scope>NUCLEOTIDE SEQUENCE [LARGE SCALE GENOMIC DNA]</scope>
    <source>
        <strain evidence="2 3">NBRC 104589</strain>
    </source>
</reference>
<sequence>MIWFDGAPLGISLWYRINSNGDVQCYSIDGKNCIWQPDYSKKITVADDNSLHKMNHNPEPIKLLLFSHNEVTINIKSGHNIQSIVLPNKVKQGARVIVSMSAPYNIDVSLPNGLLNILEPNNRMSWVFLGQSWYQEGAYITDSSNSINIAKPLTCGQQHTKIWGISGYDNPHHWCSMLSNIDQLYRRRGLNIAIKNKHKKISHLSKLINNISLEDQISSKDYAKRLKDLSVIRNSKYQARALTCGLAWWNIPGIITCSVLSKQYNDISKAYFALDAESKANQRILNERDSIEKNLAQQNLISALSERRTKHFRALLQEENQTLEELITLLNQNNINLEKAHVDYNAAIKDYEMESNLDQIVLNSLKAIPFLDKELDHISAYANHPSSKNLRKMLLGLTGPVGDALEGVIEIETEDKPLDQSKLKLITHGLNYLAHDQIGQVLQEFVSDTINHLGDEAIESLRQTGLWKISENKKPIRDIASQSLVDLRAQLSPIPYDFWQGDSEVESRAKKKFYLPPTSQSEIIINRYNNEVSALFRHAFGADYAKITQQNPKFTAWTSRKVNKALLEVLQDPIYQNARMPYWGDTQLLGARPAAMIFNEQHAMIVLNKDLVSLQSEDFYKFYFEELGHLLNWWRCKLFGLSPALCQVTGDVGARFRDAVMLATELHEVSLESLLFTLPMHTKNKPETLRFMSGQLATLEGWPDYYTINDHIASQGKFSWLMRLGLDMTNPEFAFLSDELDIEISITAPIAAMKGNPWEKSNNGYCTEDIQLDCNMPTIWLSVSFRDAIKVSSAKLPHFKDNEPFQSGVDISPRMVRKHGGKLPFQLQSVGGSQWKYFKQHNLYAKKFTAGIESKLDLWKLGHVFGKHSLSKIHKPELSFKATPLSGSFLVEIAAKDTTNLGEWLAGDISSSIAGCSLGFAIGVLAEADPVTFCHSISYLSELVESALQGIDKHPSMFLEADANVTIPTSVEYKYASSDTQLTEVNTSHYEMGRTQYHNDSELTTWFAEETRAPTQNFSHPQISKIKQKAQRIFSKLAGTSLAPIAVFRARVGFSYAETMLKKGEYPLPSVIIVD</sequence>
<dbReference type="AlphaFoldDB" id="A0A511QFG3"/>
<dbReference type="RefSeq" id="WP_145993896.1">
    <property type="nucleotide sequence ID" value="NZ_BAOJ01000094.1"/>
</dbReference>
<dbReference type="OrthoDB" id="5839687at2"/>